<dbReference type="InterPro" id="IPR017850">
    <property type="entry name" value="Alkaline_phosphatase_core_sf"/>
</dbReference>
<feature type="transmembrane region" description="Helical" evidence="13">
    <location>
        <begin position="1260"/>
        <end position="1278"/>
    </location>
</feature>
<keyword evidence="5 13" id="KW-0812">Transmembrane</keyword>
<comment type="cofactor">
    <cofactor evidence="1">
        <name>Ca(2+)</name>
        <dbReference type="ChEBI" id="CHEBI:29108"/>
    </cofactor>
</comment>
<organism evidence="16 17">
    <name type="scientific">Pomacea canaliculata</name>
    <name type="common">Golden apple snail</name>
    <dbReference type="NCBI Taxonomy" id="400727"/>
    <lineage>
        <taxon>Eukaryota</taxon>
        <taxon>Metazoa</taxon>
        <taxon>Spiralia</taxon>
        <taxon>Lophotrochozoa</taxon>
        <taxon>Mollusca</taxon>
        <taxon>Gastropoda</taxon>
        <taxon>Caenogastropoda</taxon>
        <taxon>Architaenioglossa</taxon>
        <taxon>Ampullarioidea</taxon>
        <taxon>Ampullariidae</taxon>
        <taxon>Pomacea</taxon>
    </lineage>
</organism>
<evidence type="ECO:0000256" key="11">
    <source>
        <dbReference type="ARBA" id="ARBA00023136"/>
    </source>
</evidence>
<evidence type="ECO:0000256" key="7">
    <source>
        <dbReference type="ARBA" id="ARBA00022801"/>
    </source>
</evidence>
<keyword evidence="14" id="KW-0732">Signal</keyword>
<dbReference type="Pfam" id="PF00884">
    <property type="entry name" value="Sulfatase"/>
    <property type="match status" value="1"/>
</dbReference>
<dbReference type="EMBL" id="PZQS01000013">
    <property type="protein sequence ID" value="PVD19727.1"/>
    <property type="molecule type" value="Genomic_DNA"/>
</dbReference>
<evidence type="ECO:0000256" key="1">
    <source>
        <dbReference type="ARBA" id="ARBA00001913"/>
    </source>
</evidence>
<dbReference type="PROSITE" id="PS00149">
    <property type="entry name" value="SULFATASE_2"/>
    <property type="match status" value="1"/>
</dbReference>
<comment type="subcellular location">
    <subcellularLocation>
        <location evidence="2">Membrane</location>
        <topology evidence="2">Multi-pass membrane protein</topology>
    </subcellularLocation>
</comment>
<dbReference type="InterPro" id="IPR011701">
    <property type="entry name" value="MFS"/>
</dbReference>
<protein>
    <recommendedName>
        <fullName evidence="15">Sulfatase N-terminal domain-containing protein</fullName>
    </recommendedName>
</protein>
<dbReference type="FunFam" id="1.20.1250.20:FF:000003">
    <property type="entry name" value="Solute carrier family 17 member 3"/>
    <property type="match status" value="1"/>
</dbReference>
<evidence type="ECO:0000313" key="17">
    <source>
        <dbReference type="Proteomes" id="UP000245119"/>
    </source>
</evidence>
<evidence type="ECO:0000256" key="9">
    <source>
        <dbReference type="ARBA" id="ARBA00022847"/>
    </source>
</evidence>
<dbReference type="Gene3D" id="1.20.1250.20">
    <property type="entry name" value="MFS general substrate transporter like domains"/>
    <property type="match status" value="2"/>
</dbReference>
<evidence type="ECO:0000256" key="5">
    <source>
        <dbReference type="ARBA" id="ARBA00022692"/>
    </source>
</evidence>
<evidence type="ECO:0000256" key="14">
    <source>
        <dbReference type="SAM" id="SignalP"/>
    </source>
</evidence>
<evidence type="ECO:0000256" key="4">
    <source>
        <dbReference type="ARBA" id="ARBA00022448"/>
    </source>
</evidence>
<reference evidence="16 17" key="1">
    <citation type="submission" date="2018-04" db="EMBL/GenBank/DDBJ databases">
        <title>The genome of golden apple snail Pomacea canaliculata provides insight into stress tolerance and invasive adaptation.</title>
        <authorList>
            <person name="Liu C."/>
            <person name="Liu B."/>
            <person name="Ren Y."/>
            <person name="Zhang Y."/>
            <person name="Wang H."/>
            <person name="Li S."/>
            <person name="Jiang F."/>
            <person name="Yin L."/>
            <person name="Zhang G."/>
            <person name="Qian W."/>
            <person name="Fan W."/>
        </authorList>
    </citation>
    <scope>NUCLEOTIDE SEQUENCE [LARGE SCALE GENOMIC DNA]</scope>
    <source>
        <strain evidence="16">SZHN2017</strain>
        <tissue evidence="16">Muscle</tissue>
    </source>
</reference>
<keyword evidence="17" id="KW-1185">Reference proteome</keyword>
<dbReference type="InterPro" id="IPR024607">
    <property type="entry name" value="Sulfatase_CS"/>
</dbReference>
<dbReference type="GO" id="GO:0015293">
    <property type="term" value="F:symporter activity"/>
    <property type="evidence" value="ECO:0007669"/>
    <property type="project" value="UniProtKB-KW"/>
</dbReference>
<dbReference type="Gene3D" id="3.30.1120.10">
    <property type="match status" value="1"/>
</dbReference>
<evidence type="ECO:0000259" key="15">
    <source>
        <dbReference type="Pfam" id="PF00884"/>
    </source>
</evidence>
<proteinExistence type="inferred from homology"/>
<comment type="caution">
    <text evidence="16">The sequence shown here is derived from an EMBL/GenBank/DDBJ whole genome shotgun (WGS) entry which is preliminary data.</text>
</comment>
<comment type="similarity">
    <text evidence="3">Belongs to the sulfatase family.</text>
</comment>
<feature type="transmembrane region" description="Helical" evidence="13">
    <location>
        <begin position="445"/>
        <end position="466"/>
    </location>
</feature>
<gene>
    <name evidence="16" type="ORF">C0Q70_20218</name>
</gene>
<evidence type="ECO:0000256" key="10">
    <source>
        <dbReference type="ARBA" id="ARBA00022989"/>
    </source>
</evidence>
<evidence type="ECO:0000256" key="3">
    <source>
        <dbReference type="ARBA" id="ARBA00008779"/>
    </source>
</evidence>
<keyword evidence="10 13" id="KW-1133">Transmembrane helix</keyword>
<dbReference type="SUPFAM" id="SSF103473">
    <property type="entry name" value="MFS general substrate transporter"/>
    <property type="match status" value="1"/>
</dbReference>
<dbReference type="SUPFAM" id="SSF53649">
    <property type="entry name" value="Alkaline phosphatase-like"/>
    <property type="match status" value="2"/>
</dbReference>
<dbReference type="Proteomes" id="UP000245119">
    <property type="component" value="Linkage Group LG13"/>
</dbReference>
<dbReference type="PANTHER" id="PTHR10342:SF274">
    <property type="entry name" value="ARYLSULFATASE B"/>
    <property type="match status" value="1"/>
</dbReference>
<evidence type="ECO:0000256" key="8">
    <source>
        <dbReference type="ARBA" id="ARBA00022837"/>
    </source>
</evidence>
<keyword evidence="7" id="KW-0378">Hydrolase</keyword>
<dbReference type="InterPro" id="IPR047115">
    <property type="entry name" value="ARSB"/>
</dbReference>
<dbReference type="InterPro" id="IPR000917">
    <property type="entry name" value="Sulfatase_N"/>
</dbReference>
<dbReference type="GO" id="GO:0046872">
    <property type="term" value="F:metal ion binding"/>
    <property type="evidence" value="ECO:0007669"/>
    <property type="project" value="UniProtKB-KW"/>
</dbReference>
<dbReference type="PANTHER" id="PTHR10342">
    <property type="entry name" value="ARYLSULFATASE"/>
    <property type="match status" value="1"/>
</dbReference>
<dbReference type="STRING" id="400727.A0A2T7NEW2"/>
<evidence type="ECO:0000256" key="6">
    <source>
        <dbReference type="ARBA" id="ARBA00022723"/>
    </source>
</evidence>
<dbReference type="InterPro" id="IPR036259">
    <property type="entry name" value="MFS_trans_sf"/>
</dbReference>
<keyword evidence="9" id="KW-0769">Symport</keyword>
<keyword evidence="8" id="KW-0106">Calcium</keyword>
<feature type="transmembrane region" description="Helical" evidence="13">
    <location>
        <begin position="1133"/>
        <end position="1157"/>
    </location>
</feature>
<feature type="domain" description="Sulfatase N-terminal" evidence="15">
    <location>
        <begin position="485"/>
        <end position="691"/>
    </location>
</feature>
<keyword evidence="6" id="KW-0479">Metal-binding</keyword>
<feature type="chain" id="PRO_5015457639" description="Sulfatase N-terminal domain-containing protein" evidence="14">
    <location>
        <begin position="22"/>
        <end position="1376"/>
    </location>
</feature>
<feature type="signal peptide" evidence="14">
    <location>
        <begin position="1"/>
        <end position="21"/>
    </location>
</feature>
<dbReference type="GO" id="GO:0016020">
    <property type="term" value="C:membrane"/>
    <property type="evidence" value="ECO:0007669"/>
    <property type="project" value="UniProtKB-SubCell"/>
</dbReference>
<keyword evidence="12" id="KW-0325">Glycoprotein</keyword>
<feature type="transmembrane region" description="Helical" evidence="13">
    <location>
        <begin position="1225"/>
        <end position="1248"/>
    </location>
</feature>
<feature type="transmembrane region" description="Helical" evidence="13">
    <location>
        <begin position="1040"/>
        <end position="1059"/>
    </location>
</feature>
<name>A0A2T7NEW2_POMCA</name>
<keyword evidence="11 13" id="KW-0472">Membrane</keyword>
<feature type="transmembrane region" description="Helical" evidence="13">
    <location>
        <begin position="1008"/>
        <end position="1028"/>
    </location>
</feature>
<evidence type="ECO:0000313" key="16">
    <source>
        <dbReference type="EMBL" id="PVD19727.1"/>
    </source>
</evidence>
<accession>A0A2T7NEW2</accession>
<dbReference type="Pfam" id="PF07690">
    <property type="entry name" value="MFS_1"/>
    <property type="match status" value="1"/>
</dbReference>
<evidence type="ECO:0000256" key="12">
    <source>
        <dbReference type="ARBA" id="ARBA00023180"/>
    </source>
</evidence>
<evidence type="ECO:0000256" key="13">
    <source>
        <dbReference type="SAM" id="Phobius"/>
    </source>
</evidence>
<feature type="transmembrane region" description="Helical" evidence="13">
    <location>
        <begin position="1169"/>
        <end position="1189"/>
    </location>
</feature>
<dbReference type="OrthoDB" id="103349at2759"/>
<keyword evidence="4" id="KW-0813">Transport</keyword>
<sequence length="1376" mass="153496">MMASWMLLLSVLGCYQLRLSAADAAEKATGRTSCLCTLTTWGGGTLATEILPSAHPTSTLCTRAAFGSTPPTAAPTARPHEPHCCPPFIPSGGDFRTMGSCKWELTPTYRGYDSFVGIYLASGDYFAHVSKGGYDMRFNERVYWEVKGTYSTTLYSERAEDIIKDYASSLEADPVNTKPFFIMLAHQAIHKDNQVPPVYLDLCSHYNVTCAIKASATHRDRHIEEIKSPTHTCKVKVLMTSREIYMRATRFFLNTNYSWSGLFYTTDWYATLMGFATKNTSDPQLQPYDGFNQWQRILQNGRSRRKEMGFVNEGLGHAYVRYKQWKLLERQTRSPGWYNPPEGVAPKPERAFVGDHELYNIDEDPFEEHPIYPTSMTPEQKLVYDDMVQRLRKYKKIAVPTNSTKIKEGDPSLFGNMSLRNLSKQRFQSKRGRFSSGQINHRGRVLLTALLLTCAMMTWMLLLSVLGCYQLRVSAADAVGKSDRPNILFLYVDDLGWRDVGYRDPTFRTPNIDALHAGSVRLNASYSGPNCSPSRAALLSAVHPFRWGLQDNGINAYSPAAIPLTHDIIPQAMKRLGYQTHMIGKWHQGSCKWEYTPTYRGYDSFVGIYHASGDYFTHVSKGGYDMRFNERVYWEANGTYSTTLYSGRAEDIIKDYASSSEADPVNTKPFFIMLAHQAIHLDNQVPPEYLDLCSHNGPSRRKEMGFVNEVLDHAYVRYKQWKLLERQTRSPGWYNPPEGVAPKPERAFVGDHELYNIDEDPFEEHPIYPTSMTPEQKLIVLHGLAKTVIPFFLISGETDSVTPLMYWIHAVFLLNEEWEALFSILGFSTHITAACVDTASDTGRAANGLIGGRDTREYNQGVTTCTPREYNQVVTTNTPREYNQAVTTHVPWDAVAVTHSATCGGDRAGLACKLDAVKVFLFHTVYFMGSMVTQARRNAGCAIFGETLVRCNHLLSSLLFIVLPFLAKQSYIFVFVIRTLQGLLEGPSVPAAASVVSAWGPKRERTRLLTITYAGAYLSPAVGFFVTGVTVCRVSWDSVFFIYGGLGVLWFILWTALVYDTPEACPRGCMSERERVLLIQERPVVTRGNQAVFRSLLCFVGAFCRNYVFSMLITAQPQYFHDAFTMDAAEIGLMSAIPSILMTVVVICGGFLFDCIIHRQYVSRTCARKLAQSIGFGVEALCLIFLFLVTSWQGAVALFCVGVGLSGFAISGYQANPLDLSPQYAGLLTGLGRVGTIGSIISTAVAAAYSQHSALHWRELFLAAGVIHLVGVILYDLMASGNLQPWDPTTSVSFSVGDTSSGKEASVQLPPPKRRILSCEWTESWSVWASTGGTVSCRARTTAPLAVVARPAGQLRAALTVAVRRRVLWSHTFENV</sequence>
<evidence type="ECO:0000256" key="2">
    <source>
        <dbReference type="ARBA" id="ARBA00004141"/>
    </source>
</evidence>
<dbReference type="GO" id="GO:0008484">
    <property type="term" value="F:sulfuric ester hydrolase activity"/>
    <property type="evidence" value="ECO:0007669"/>
    <property type="project" value="InterPro"/>
</dbReference>
<dbReference type="Gene3D" id="3.40.720.10">
    <property type="entry name" value="Alkaline Phosphatase, subunit A"/>
    <property type="match status" value="2"/>
</dbReference>